<feature type="compositionally biased region" description="Acidic residues" evidence="9">
    <location>
        <begin position="22"/>
        <end position="31"/>
    </location>
</feature>
<organism evidence="12 13">
    <name type="scientific">Culex pipiens pipiens</name>
    <name type="common">Northern house mosquito</name>
    <dbReference type="NCBI Taxonomy" id="38569"/>
    <lineage>
        <taxon>Eukaryota</taxon>
        <taxon>Metazoa</taxon>
        <taxon>Ecdysozoa</taxon>
        <taxon>Arthropoda</taxon>
        <taxon>Hexapoda</taxon>
        <taxon>Insecta</taxon>
        <taxon>Pterygota</taxon>
        <taxon>Neoptera</taxon>
        <taxon>Endopterygota</taxon>
        <taxon>Diptera</taxon>
        <taxon>Nematocera</taxon>
        <taxon>Culicoidea</taxon>
        <taxon>Culicidae</taxon>
        <taxon>Culicinae</taxon>
        <taxon>Culicini</taxon>
        <taxon>Culex</taxon>
        <taxon>Culex</taxon>
    </lineage>
</organism>
<feature type="binding site" evidence="8">
    <location>
        <position position="136"/>
    </location>
    <ligand>
        <name>Zn(2+)</name>
        <dbReference type="ChEBI" id="CHEBI:29105"/>
    </ligand>
</feature>
<keyword evidence="6" id="KW-0539">Nucleus</keyword>
<comment type="subcellular location">
    <subcellularLocation>
        <location evidence="1">Nucleus</location>
    </subcellularLocation>
</comment>
<dbReference type="Proteomes" id="UP001562425">
    <property type="component" value="Unassembled WGS sequence"/>
</dbReference>
<feature type="binding site" evidence="8">
    <location>
        <position position="177"/>
    </location>
    <ligand>
        <name>Zn(2+)</name>
        <dbReference type="ChEBI" id="CHEBI:29105"/>
    </ligand>
</feature>
<feature type="domain" description="C2H2-type" evidence="10">
    <location>
        <begin position="371"/>
        <end position="399"/>
    </location>
</feature>
<accession>A0ABD1CB22</accession>
<feature type="compositionally biased region" description="Basic and acidic residues" evidence="9">
    <location>
        <begin position="32"/>
        <end position="43"/>
    </location>
</feature>
<evidence type="ECO:0000256" key="9">
    <source>
        <dbReference type="SAM" id="MobiDB-lite"/>
    </source>
</evidence>
<evidence type="ECO:0000256" key="4">
    <source>
        <dbReference type="ARBA" id="ARBA00022771"/>
    </source>
</evidence>
<comment type="caution">
    <text evidence="12">The sequence shown here is derived from an EMBL/GenBank/DDBJ whole genome shotgun (WGS) entry which is preliminary data.</text>
</comment>
<evidence type="ECO:0000259" key="11">
    <source>
        <dbReference type="PROSITE" id="PS51915"/>
    </source>
</evidence>
<dbReference type="SMART" id="SM00355">
    <property type="entry name" value="ZnF_C2H2"/>
    <property type="match status" value="6"/>
</dbReference>
<dbReference type="InterPro" id="IPR012934">
    <property type="entry name" value="Znf_AD"/>
</dbReference>
<name>A0ABD1CB22_CULPP</name>
<dbReference type="Pfam" id="PF13894">
    <property type="entry name" value="zf-C2H2_4"/>
    <property type="match status" value="1"/>
</dbReference>
<feature type="binding site" evidence="8">
    <location>
        <position position="133"/>
    </location>
    <ligand>
        <name>Zn(2+)</name>
        <dbReference type="ChEBI" id="CHEBI:29105"/>
    </ligand>
</feature>
<sequence>MFVQVDENVSESELFVDRADLEETQLEDGEEFDRSAEQEAEEKVPFLERKRKAAADVQEGNWQVQMLQMCNITFDTIEQKNEHARQHFKCKFCVANFLQMNDLRRHLRKHTNERPYTCPHCTQAFQRLEHNQCRLCLSNASECCSLANRLEDMRTVQEVIKMLLSIEDDPGLPQQICASCSKELLHMARLKDCWVANQFTLARQASKLVPKEGADSEWTNMVQFQADEQAEEEMYLEVDENVSDSELFFAKAELGEFSVEVPGDRTKQTETNNDTKKVERNKYVKKCGEYKFRCHKCRLSFPTLKLKNEHLKLHNKCEVCGATFMAKNDLRRHMRIHNGERPHGCPHCYQRFSRMRHLKDHIKKHDNLQSHACLLCTKNFPALQELLQHKMEAHSNTRRTQRQKATKVERLPFEGTSSGGTIRHSRLGVICDDRLL</sequence>
<keyword evidence="3" id="KW-0677">Repeat</keyword>
<evidence type="ECO:0000256" key="2">
    <source>
        <dbReference type="ARBA" id="ARBA00022723"/>
    </source>
</evidence>
<feature type="domain" description="C2H2-type" evidence="10">
    <location>
        <begin position="343"/>
        <end position="370"/>
    </location>
</feature>
<dbReference type="PROSITE" id="PS51915">
    <property type="entry name" value="ZAD"/>
    <property type="match status" value="1"/>
</dbReference>
<dbReference type="Gene3D" id="3.30.160.60">
    <property type="entry name" value="Classic Zinc Finger"/>
    <property type="match status" value="3"/>
</dbReference>
<dbReference type="GO" id="GO:0008270">
    <property type="term" value="F:zinc ion binding"/>
    <property type="evidence" value="ECO:0007669"/>
    <property type="project" value="UniProtKB-UniRule"/>
</dbReference>
<proteinExistence type="predicted"/>
<keyword evidence="5 8" id="KW-0862">Zinc</keyword>
<evidence type="ECO:0000259" key="10">
    <source>
        <dbReference type="PROSITE" id="PS50157"/>
    </source>
</evidence>
<dbReference type="SUPFAM" id="SSF57667">
    <property type="entry name" value="beta-beta-alpha zinc fingers"/>
    <property type="match status" value="3"/>
</dbReference>
<dbReference type="FunFam" id="3.30.160.60:FF:000100">
    <property type="entry name" value="Zinc finger 45-like"/>
    <property type="match status" value="1"/>
</dbReference>
<dbReference type="InterPro" id="IPR036236">
    <property type="entry name" value="Znf_C2H2_sf"/>
</dbReference>
<evidence type="ECO:0000256" key="3">
    <source>
        <dbReference type="ARBA" id="ARBA00022737"/>
    </source>
</evidence>
<dbReference type="EMBL" id="JBEHCU010014220">
    <property type="protein sequence ID" value="KAL1373579.1"/>
    <property type="molecule type" value="Genomic_DNA"/>
</dbReference>
<dbReference type="PROSITE" id="PS00028">
    <property type="entry name" value="ZINC_FINGER_C2H2_1"/>
    <property type="match status" value="4"/>
</dbReference>
<feature type="binding site" evidence="8">
    <location>
        <position position="180"/>
    </location>
    <ligand>
        <name>Zn(2+)</name>
        <dbReference type="ChEBI" id="CHEBI:29105"/>
    </ligand>
</feature>
<dbReference type="PROSITE" id="PS50157">
    <property type="entry name" value="ZINC_FINGER_C2H2_2"/>
    <property type="match status" value="4"/>
</dbReference>
<evidence type="ECO:0000313" key="13">
    <source>
        <dbReference type="Proteomes" id="UP001562425"/>
    </source>
</evidence>
<keyword evidence="2 8" id="KW-0479">Metal-binding</keyword>
<dbReference type="PANTHER" id="PTHR24394">
    <property type="entry name" value="ZINC FINGER PROTEIN"/>
    <property type="match status" value="1"/>
</dbReference>
<dbReference type="GO" id="GO:0005634">
    <property type="term" value="C:nucleus"/>
    <property type="evidence" value="ECO:0007669"/>
    <property type="project" value="UniProtKB-SubCell"/>
</dbReference>
<keyword evidence="4 7" id="KW-0863">Zinc-finger</keyword>
<feature type="region of interest" description="Disordered" evidence="9">
    <location>
        <begin position="21"/>
        <end position="43"/>
    </location>
</feature>
<evidence type="ECO:0000256" key="1">
    <source>
        <dbReference type="ARBA" id="ARBA00004123"/>
    </source>
</evidence>
<evidence type="ECO:0000256" key="7">
    <source>
        <dbReference type="PROSITE-ProRule" id="PRU00042"/>
    </source>
</evidence>
<gene>
    <name evidence="12" type="ORF">pipiens_018588</name>
</gene>
<evidence type="ECO:0000313" key="12">
    <source>
        <dbReference type="EMBL" id="KAL1373579.1"/>
    </source>
</evidence>
<dbReference type="InterPro" id="IPR013087">
    <property type="entry name" value="Znf_C2H2_type"/>
</dbReference>
<dbReference type="AlphaFoldDB" id="A0ABD1CB22"/>
<feature type="domain" description="C2H2-type" evidence="10">
    <location>
        <begin position="88"/>
        <end position="115"/>
    </location>
</feature>
<dbReference type="FunFam" id="3.30.160.60:FF:000145">
    <property type="entry name" value="Zinc finger protein 574"/>
    <property type="match status" value="1"/>
</dbReference>
<evidence type="ECO:0000256" key="6">
    <source>
        <dbReference type="ARBA" id="ARBA00023242"/>
    </source>
</evidence>
<dbReference type="PANTHER" id="PTHR24394:SF29">
    <property type="entry name" value="MYONEURIN"/>
    <property type="match status" value="1"/>
</dbReference>
<feature type="domain" description="C2H2-type" evidence="10">
    <location>
        <begin position="315"/>
        <end position="342"/>
    </location>
</feature>
<keyword evidence="13" id="KW-1185">Reference proteome</keyword>
<evidence type="ECO:0000256" key="8">
    <source>
        <dbReference type="PROSITE-ProRule" id="PRU01263"/>
    </source>
</evidence>
<feature type="domain" description="ZAD" evidence="11">
    <location>
        <begin position="131"/>
        <end position="204"/>
    </location>
</feature>
<evidence type="ECO:0000256" key="5">
    <source>
        <dbReference type="ARBA" id="ARBA00022833"/>
    </source>
</evidence>
<reference evidence="12 13" key="1">
    <citation type="submission" date="2024-05" db="EMBL/GenBank/DDBJ databases">
        <title>Culex pipiens pipiens assembly and annotation.</title>
        <authorList>
            <person name="Alout H."/>
            <person name="Durand T."/>
        </authorList>
    </citation>
    <scope>NUCLEOTIDE SEQUENCE [LARGE SCALE GENOMIC DNA]</scope>
    <source>
        <strain evidence="12">HA-2024</strain>
        <tissue evidence="12">Whole body</tissue>
    </source>
</reference>
<protein>
    <submittedName>
        <fullName evidence="12">Uncharacterized protein</fullName>
    </submittedName>
</protein>